<organism evidence="1 2">
    <name type="scientific">Mycobacterium kansasii 662</name>
    <dbReference type="NCBI Taxonomy" id="1299326"/>
    <lineage>
        <taxon>Bacteria</taxon>
        <taxon>Bacillati</taxon>
        <taxon>Actinomycetota</taxon>
        <taxon>Actinomycetes</taxon>
        <taxon>Mycobacteriales</taxon>
        <taxon>Mycobacteriaceae</taxon>
        <taxon>Mycobacterium</taxon>
    </lineage>
</organism>
<evidence type="ECO:0000313" key="2">
    <source>
        <dbReference type="Proteomes" id="UP000020561"/>
    </source>
</evidence>
<gene>
    <name evidence="1" type="ORF">I545_1267</name>
</gene>
<dbReference type="AlphaFoldDB" id="X7ZMW5"/>
<proteinExistence type="predicted"/>
<dbReference type="Proteomes" id="UP000020561">
    <property type="component" value="Unassembled WGS sequence"/>
</dbReference>
<protein>
    <submittedName>
        <fullName evidence="1">Uncharacterized protein</fullName>
    </submittedName>
</protein>
<dbReference type="EMBL" id="JAOA01000001">
    <property type="protein sequence ID" value="EUA20922.1"/>
    <property type="molecule type" value="Genomic_DNA"/>
</dbReference>
<name>X7ZMW5_MYCKA</name>
<comment type="caution">
    <text evidence="1">The sequence shown here is derived from an EMBL/GenBank/DDBJ whole genome shotgun (WGS) entry which is preliminary data.</text>
</comment>
<accession>X7ZMW5</accession>
<reference evidence="1 2" key="1">
    <citation type="submission" date="2013-12" db="EMBL/GenBank/DDBJ databases">
        <authorList>
            <person name="Brown-Elliot B."/>
            <person name="Wallace R."/>
            <person name="Lenaerts A."/>
            <person name="Ordway D."/>
            <person name="DeGroote M.A."/>
            <person name="Parker T."/>
            <person name="Sizemore C."/>
            <person name="Tallon L.J."/>
            <person name="Sadzewicz L.K."/>
            <person name="Sengamalay N."/>
            <person name="Fraser C.M."/>
            <person name="Hine E."/>
            <person name="Shefchek K.A."/>
            <person name="Das S.P."/>
            <person name="Tettelin H."/>
        </authorList>
    </citation>
    <scope>NUCLEOTIDE SEQUENCE [LARGE SCALE GENOMIC DNA]</scope>
    <source>
        <strain evidence="1 2">662</strain>
    </source>
</reference>
<sequence>MRFTGSPVAWLALVAATYTPSVVLASGISLGVLNRKCLLCRMSALISA</sequence>
<evidence type="ECO:0000313" key="1">
    <source>
        <dbReference type="EMBL" id="EUA20922.1"/>
    </source>
</evidence>